<dbReference type="PANTHER" id="PTHR33266">
    <property type="entry name" value="CHROMOSOME 15, WHOLE GENOME SHOTGUN SEQUENCE"/>
    <property type="match status" value="1"/>
</dbReference>
<proteinExistence type="predicted"/>
<evidence type="ECO:0000313" key="2">
    <source>
        <dbReference type="Proteomes" id="UP000037035"/>
    </source>
</evidence>
<protein>
    <submittedName>
        <fullName evidence="1">Uncharacterized protein</fullName>
    </submittedName>
</protein>
<organism evidence="1 2">
    <name type="scientific">Puccinia sorghi</name>
    <dbReference type="NCBI Taxonomy" id="27349"/>
    <lineage>
        <taxon>Eukaryota</taxon>
        <taxon>Fungi</taxon>
        <taxon>Dikarya</taxon>
        <taxon>Basidiomycota</taxon>
        <taxon>Pucciniomycotina</taxon>
        <taxon>Pucciniomycetes</taxon>
        <taxon>Pucciniales</taxon>
        <taxon>Pucciniaceae</taxon>
        <taxon>Puccinia</taxon>
    </lineage>
</organism>
<dbReference type="AlphaFoldDB" id="A0A0L6UFR4"/>
<gene>
    <name evidence="1" type="ORF">VP01_666g12</name>
</gene>
<dbReference type="VEuPathDB" id="FungiDB:VP01_666g12"/>
<reference evidence="1 2" key="1">
    <citation type="submission" date="2015-08" db="EMBL/GenBank/DDBJ databases">
        <title>Next Generation Sequencing and Analysis of the Genome of Puccinia sorghi L Schw, the Causal Agent of Maize Common Rust.</title>
        <authorList>
            <person name="Rochi L."/>
            <person name="Burguener G."/>
            <person name="Darino M."/>
            <person name="Turjanski A."/>
            <person name="Kreff E."/>
            <person name="Dieguez M.J."/>
            <person name="Sacco F."/>
        </authorList>
    </citation>
    <scope>NUCLEOTIDE SEQUENCE [LARGE SCALE GENOMIC DNA]</scope>
    <source>
        <strain evidence="1 2">RO10H11247</strain>
    </source>
</reference>
<dbReference type="Proteomes" id="UP000037035">
    <property type="component" value="Unassembled WGS sequence"/>
</dbReference>
<name>A0A0L6UFR4_9BASI</name>
<comment type="caution">
    <text evidence="1">The sequence shown here is derived from an EMBL/GenBank/DDBJ whole genome shotgun (WGS) entry which is preliminary data.</text>
</comment>
<dbReference type="EMBL" id="LAVV01012017">
    <property type="protein sequence ID" value="KNZ47117.1"/>
    <property type="molecule type" value="Genomic_DNA"/>
</dbReference>
<dbReference type="PANTHER" id="PTHR33266:SF1">
    <property type="entry name" value="F-BOX DOMAIN-CONTAINING PROTEIN"/>
    <property type="match status" value="1"/>
</dbReference>
<evidence type="ECO:0000313" key="1">
    <source>
        <dbReference type="EMBL" id="KNZ47117.1"/>
    </source>
</evidence>
<keyword evidence="2" id="KW-1185">Reference proteome</keyword>
<accession>A0A0L6UFR4</accession>
<sequence>MQKLNNLSSPIHQCISRNWSHSSSCVTMVFHLLAHTYRMLKRRAWLRMWFCTSMDSQSHLMPLNTALISAQITKSNSAYIPYSQSTVSNHYIQSKENKLVSYIDSLTIALHKGVVTLGKTGKISSMIILLVVMNKTVSDILPSSKKPDTNTNHFIPIPIPVAKFLKTLTSLPENELPLGTIDPESKKRLLEDAFQCKPTQKAFDQILTIYLKKASQNVLDNENVMFCGVQVKNQKHGQELRSCRRKMNPSRAGIQINSQNPYFALHFSLQPCMIEKPESLVFLGLHSFHFLSRAMKSSLADLVDLHLSLLKLHEIDPLTLKYV</sequence>
<dbReference type="OrthoDB" id="107110at2759"/>